<organism evidence="2 3">
    <name type="scientific">Candidatus Amesbacteria bacterium GW2011_GWA2_47_11</name>
    <dbReference type="NCBI Taxonomy" id="1618357"/>
    <lineage>
        <taxon>Bacteria</taxon>
        <taxon>Candidatus Amesiibacteriota</taxon>
    </lineage>
</organism>
<sequence>MKRWQVGLGILIVVGVGVTLVDYKKWRWEETRRFGHGYEEQLEPAVPLTKVYQNDIAGVRVKYPGEWGAEENSKFNLQNSNVIVRWEEVLEEEKRELVVQWPGGVRLYIENTDKNLADIADTEVKELESEGASLAGDREYINTDEASLVILTWEEVPETGNLVVWQRAMAQKKGRLVVLEAEMAKTEWLKWKKTLEEIYRSLVII</sequence>
<dbReference type="EMBL" id="LCNM01000018">
    <property type="protein sequence ID" value="KKU55614.1"/>
    <property type="molecule type" value="Genomic_DNA"/>
</dbReference>
<name>A0A0G1RE98_9BACT</name>
<evidence type="ECO:0000313" key="3">
    <source>
        <dbReference type="Proteomes" id="UP000034607"/>
    </source>
</evidence>
<accession>A0A0G1RE98</accession>
<dbReference type="AlphaFoldDB" id="A0A0G1RE98"/>
<evidence type="ECO:0000313" key="2">
    <source>
        <dbReference type="EMBL" id="KKU55614.1"/>
    </source>
</evidence>
<comment type="caution">
    <text evidence="2">The sequence shown here is derived from an EMBL/GenBank/DDBJ whole genome shotgun (WGS) entry which is preliminary data.</text>
</comment>
<keyword evidence="1" id="KW-0472">Membrane</keyword>
<keyword evidence="1" id="KW-0812">Transmembrane</keyword>
<gene>
    <name evidence="2" type="ORF">UX78_C0018G0010</name>
</gene>
<proteinExistence type="predicted"/>
<protein>
    <submittedName>
        <fullName evidence="2">Uncharacterized protein</fullName>
    </submittedName>
</protein>
<keyword evidence="1" id="KW-1133">Transmembrane helix</keyword>
<evidence type="ECO:0000256" key="1">
    <source>
        <dbReference type="SAM" id="Phobius"/>
    </source>
</evidence>
<feature type="transmembrane region" description="Helical" evidence="1">
    <location>
        <begin position="6"/>
        <end position="23"/>
    </location>
</feature>
<reference evidence="2 3" key="1">
    <citation type="journal article" date="2015" name="Nature">
        <title>rRNA introns, odd ribosomes, and small enigmatic genomes across a large radiation of phyla.</title>
        <authorList>
            <person name="Brown C.T."/>
            <person name="Hug L.A."/>
            <person name="Thomas B.C."/>
            <person name="Sharon I."/>
            <person name="Castelle C.J."/>
            <person name="Singh A."/>
            <person name="Wilkins M.J."/>
            <person name="Williams K.H."/>
            <person name="Banfield J.F."/>
        </authorList>
    </citation>
    <scope>NUCLEOTIDE SEQUENCE [LARGE SCALE GENOMIC DNA]</scope>
</reference>
<dbReference type="Proteomes" id="UP000034607">
    <property type="component" value="Unassembled WGS sequence"/>
</dbReference>